<keyword evidence="1" id="KW-0812">Transmembrane</keyword>
<dbReference type="GO" id="GO:0022857">
    <property type="term" value="F:transmembrane transporter activity"/>
    <property type="evidence" value="ECO:0007669"/>
    <property type="project" value="InterPro"/>
</dbReference>
<dbReference type="PANTHER" id="PTHR23530:SF1">
    <property type="entry name" value="PERMEASE, MAJOR FACILITATOR SUPERFAMILY-RELATED"/>
    <property type="match status" value="1"/>
</dbReference>
<feature type="transmembrane region" description="Helical" evidence="1">
    <location>
        <begin position="59"/>
        <end position="83"/>
    </location>
</feature>
<feature type="transmembrane region" description="Helical" evidence="1">
    <location>
        <begin position="24"/>
        <end position="47"/>
    </location>
</feature>
<dbReference type="Pfam" id="PF07690">
    <property type="entry name" value="MFS_1"/>
    <property type="match status" value="1"/>
</dbReference>
<feature type="transmembrane region" description="Helical" evidence="1">
    <location>
        <begin position="119"/>
        <end position="142"/>
    </location>
</feature>
<evidence type="ECO:0000313" key="2">
    <source>
        <dbReference type="EMBL" id="PIY69238.1"/>
    </source>
</evidence>
<dbReference type="SUPFAM" id="SSF103473">
    <property type="entry name" value="MFS general substrate transporter"/>
    <property type="match status" value="1"/>
</dbReference>
<proteinExistence type="predicted"/>
<keyword evidence="1" id="KW-0472">Membrane</keyword>
<evidence type="ECO:0000256" key="1">
    <source>
        <dbReference type="SAM" id="Phobius"/>
    </source>
</evidence>
<dbReference type="PANTHER" id="PTHR23530">
    <property type="entry name" value="TRANSPORT PROTEIN-RELATED"/>
    <property type="match status" value="1"/>
</dbReference>
<feature type="transmembrane region" description="Helical" evidence="1">
    <location>
        <begin position="148"/>
        <end position="167"/>
    </location>
</feature>
<feature type="transmembrane region" description="Helical" evidence="1">
    <location>
        <begin position="263"/>
        <end position="282"/>
    </location>
</feature>
<feature type="transmembrane region" description="Helical" evidence="1">
    <location>
        <begin position="237"/>
        <end position="256"/>
    </location>
</feature>
<organism evidence="2 3">
    <name type="scientific">Candidatus Roizmanbacteria bacterium CG_4_10_14_0_8_um_filter_39_9</name>
    <dbReference type="NCBI Taxonomy" id="1974829"/>
    <lineage>
        <taxon>Bacteria</taxon>
        <taxon>Candidatus Roizmaniibacteriota</taxon>
    </lineage>
</organism>
<gene>
    <name evidence="2" type="ORF">COY90_01765</name>
</gene>
<sequence length="381" mass="42540">LNIAFSVWFTEAIWYFYWGKFANYSTIGMLFSITSILQLALVVPTGVWADMFGQKKSVILGVGLLLLGSVATALGTSIIWLFIGVILQSSGRAFISGALDALIYESLDDTAKKEKYDRIVAFNTQLTIFTFALTAVMGGWLYGIYFRLPHILTAIFTLIAFMVSFQLKEAKVNHIVHHTQQFIHLHAMGFKELLNKNIQAFVIPSLILFVMMRMYDWGLSKPAIAIGFGFFAKEQSVIYAVSAIVCTIIIGQLPVFRRKINDWEGVMGLGILVSLGFMAAYLKLGWYGIIPMLVIENAGRLSTPWMLAIVNKRIGSAHRATTLSTLEFIGRVPYIGLNYLAGKAIDDKVITVFHLQVGLISLIVLLLWYIIVRLNRSITTS</sequence>
<dbReference type="Proteomes" id="UP000230108">
    <property type="component" value="Unassembled WGS sequence"/>
</dbReference>
<evidence type="ECO:0000313" key="3">
    <source>
        <dbReference type="Proteomes" id="UP000230108"/>
    </source>
</evidence>
<accession>A0A2M7QEF8</accession>
<dbReference type="EMBL" id="PFLF01000042">
    <property type="protein sequence ID" value="PIY69238.1"/>
    <property type="molecule type" value="Genomic_DNA"/>
</dbReference>
<comment type="caution">
    <text evidence="2">The sequence shown here is derived from an EMBL/GenBank/DDBJ whole genome shotgun (WGS) entry which is preliminary data.</text>
</comment>
<feature type="transmembrane region" description="Helical" evidence="1">
    <location>
        <begin position="198"/>
        <end position="217"/>
    </location>
</feature>
<protein>
    <recommendedName>
        <fullName evidence="4">Major facilitator superfamily (MFS) profile domain-containing protein</fullName>
    </recommendedName>
</protein>
<feature type="transmembrane region" description="Helical" evidence="1">
    <location>
        <begin position="349"/>
        <end position="371"/>
    </location>
</feature>
<dbReference type="InterPro" id="IPR053160">
    <property type="entry name" value="MFS_DHA3_Transporter"/>
</dbReference>
<dbReference type="Gene3D" id="1.20.1250.20">
    <property type="entry name" value="MFS general substrate transporter like domains"/>
    <property type="match status" value="1"/>
</dbReference>
<dbReference type="InterPro" id="IPR011701">
    <property type="entry name" value="MFS"/>
</dbReference>
<name>A0A2M7QEF8_9BACT</name>
<dbReference type="InterPro" id="IPR036259">
    <property type="entry name" value="MFS_trans_sf"/>
</dbReference>
<feature type="non-terminal residue" evidence="2">
    <location>
        <position position="1"/>
    </location>
</feature>
<dbReference type="AlphaFoldDB" id="A0A2M7QEF8"/>
<evidence type="ECO:0008006" key="4">
    <source>
        <dbReference type="Google" id="ProtNLM"/>
    </source>
</evidence>
<reference evidence="3" key="1">
    <citation type="submission" date="2017-09" db="EMBL/GenBank/DDBJ databases">
        <title>Depth-based differentiation of microbial function through sediment-hosted aquifers and enrichment of novel symbionts in the deep terrestrial subsurface.</title>
        <authorList>
            <person name="Probst A.J."/>
            <person name="Ladd B."/>
            <person name="Jarett J.K."/>
            <person name="Geller-Mcgrath D.E."/>
            <person name="Sieber C.M.K."/>
            <person name="Emerson J.B."/>
            <person name="Anantharaman K."/>
            <person name="Thomas B.C."/>
            <person name="Malmstrom R."/>
            <person name="Stieglmeier M."/>
            <person name="Klingl A."/>
            <person name="Woyke T."/>
            <person name="Ryan C.M."/>
            <person name="Banfield J.F."/>
        </authorList>
    </citation>
    <scope>NUCLEOTIDE SEQUENCE [LARGE SCALE GENOMIC DNA]</scope>
</reference>
<keyword evidence="1" id="KW-1133">Transmembrane helix</keyword>